<protein>
    <submittedName>
        <fullName evidence="1">KWG repeat protein</fullName>
    </submittedName>
</protein>
<reference evidence="1 2" key="1">
    <citation type="submission" date="2014-01" db="EMBL/GenBank/DDBJ databases">
        <title>Plasmidome dynamics in the species complex Clostridium novyi sensu lato converts strains of independent lineages into distinctly different pathogens.</title>
        <authorList>
            <person name="Skarin H."/>
            <person name="Segerman B."/>
        </authorList>
    </citation>
    <scope>NUCLEOTIDE SEQUENCE [LARGE SCALE GENOMIC DNA]</scope>
    <source>
        <strain evidence="1 2">4570</strain>
    </source>
</reference>
<dbReference type="Proteomes" id="UP000030016">
    <property type="component" value="Unassembled WGS sequence"/>
</dbReference>
<sequence length="48" mass="5745">MIKIKLSYDNKSEKDKLINELKNKFNVIKISNEYGKDNSHKRCYIKLV</sequence>
<proteinExistence type="predicted"/>
<dbReference type="AlphaFoldDB" id="A0AA88ZKX5"/>
<evidence type="ECO:0000313" key="2">
    <source>
        <dbReference type="Proteomes" id="UP000030016"/>
    </source>
</evidence>
<organism evidence="1 2">
    <name type="scientific">Clostridium novyi A str. 4570</name>
    <dbReference type="NCBI Taxonomy" id="1444290"/>
    <lineage>
        <taxon>Bacteria</taxon>
        <taxon>Bacillati</taxon>
        <taxon>Bacillota</taxon>
        <taxon>Clostridia</taxon>
        <taxon>Eubacteriales</taxon>
        <taxon>Clostridiaceae</taxon>
        <taxon>Clostridium</taxon>
    </lineage>
</organism>
<dbReference type="EMBL" id="JDRX01000030">
    <property type="protein sequence ID" value="KGN00749.1"/>
    <property type="molecule type" value="Genomic_DNA"/>
</dbReference>
<accession>A0AA88ZKX5</accession>
<comment type="caution">
    <text evidence="1">The sequence shown here is derived from an EMBL/GenBank/DDBJ whole genome shotgun (WGS) entry which is preliminary data.</text>
</comment>
<gene>
    <name evidence="1" type="ORF">Z969_09520</name>
</gene>
<name>A0AA88ZKX5_CLONO</name>
<evidence type="ECO:0000313" key="1">
    <source>
        <dbReference type="EMBL" id="KGN00749.1"/>
    </source>
</evidence>
<dbReference type="RefSeq" id="WP_003367932.1">
    <property type="nucleotide sequence ID" value="NZ_JDRX01000030.1"/>
</dbReference>